<dbReference type="RefSeq" id="WP_121241637.1">
    <property type="nucleotide sequence ID" value="NZ_RCCI01000005.1"/>
</dbReference>
<comment type="caution">
    <text evidence="2">The sequence shown here is derived from an EMBL/GenBank/DDBJ whole genome shotgun (WGS) entry which is preliminary data.</text>
</comment>
<sequence length="911" mass="98073">MPEIVHGLAGLAQLAAGGRAAILCATHRLTHQLRQAHGHAQGAAGLARWPALETATVAQWCAAVIRQALLAGELPVELAPRLILSATQERALWEDVIVAAEGLGGGDFYDHAGLAAAAAEANALIEAWKLRLPDDAAAGDGETARFLAWRERFRRRCAEQRWLEPVRGLEWQIDAIARGAWRMPATVVFAGFDRLPPQEAKLARVLAQRGIRVVELRMEMEQPGAAGVLACDDRRGECRAAAAWAARMLQQTPGTHLGIVVPELAVMREQLADLLDEALQPGALAPARAEAPRPYDFSLGTPLVREPLVRTALELLAIVTARGRVEQARLGELLRGPCWSAVAEGDARHRLEARMREKLPPEITSGRLIRFARREQEKDGGLSVPRLLQHLEALHAWSAPARLLPSRWAQRFGELLAAAGWPGDRPLSSREWQARRAFAEALESLGELDVVLGKLGAGETVMRLRHLCGERIFQVEAGDAPAVRVLGLLEAAAEPLDGLWVMGMNEQTWPPPPRPNPLLPADLQRRAGTPNASAEVQVDFARLVQRRLLRGAPQVVLSHATTTEGREQRPSPLLAGLPPIDLAAPDDPLAGLAATGAMEALADSRAPAVGPGEKVAGGTGLLRAQAICPAWAFYQYRLGARALEEPVEGLDAMGRGTLLHAVLERFWAGRGFADLLAMDAAARTAAIAAAVIAGVADFDAAREDPLPPRFLALESERLQRLVAQWLEFEAGRPAPFRVVACEREIVLEIEGIAVRLVIDRIDALEDGRLLILDYKTGQVSAASWSDARIAEPQLPIYAALAAGDELGGEVCGAAFARVRLDECGFVGIAAEGGLLTKVAGIGDDAARKLFAGISSWPGVLEHWRASIAAIAREVGEGCAAVRFADEKDLAWCEVLPLLRLAERREQLEAPA</sequence>
<dbReference type="Proteomes" id="UP000268908">
    <property type="component" value="Unassembled WGS sequence"/>
</dbReference>
<evidence type="ECO:0000313" key="2">
    <source>
        <dbReference type="EMBL" id="RLJ65084.1"/>
    </source>
</evidence>
<dbReference type="NCBIfam" id="TIGR03623">
    <property type="entry name" value="probable DNA repair protein"/>
    <property type="match status" value="1"/>
</dbReference>
<dbReference type="SUPFAM" id="SSF52540">
    <property type="entry name" value="P-loop containing nucleoside triphosphate hydrolases"/>
    <property type="match status" value="1"/>
</dbReference>
<reference evidence="2 3" key="1">
    <citation type="submission" date="2018-10" db="EMBL/GenBank/DDBJ databases">
        <title>Genomic Encyclopedia of Type Strains, Phase IV (KMG-IV): sequencing the most valuable type-strain genomes for metagenomic binning, comparative biology and taxonomic classification.</title>
        <authorList>
            <person name="Goeker M."/>
        </authorList>
    </citation>
    <scope>NUCLEOTIDE SEQUENCE [LARGE SCALE GENOMIC DNA]</scope>
    <source>
        <strain evidence="2 3">DSM 26916</strain>
    </source>
</reference>
<evidence type="ECO:0000259" key="1">
    <source>
        <dbReference type="Pfam" id="PF12705"/>
    </source>
</evidence>
<gene>
    <name evidence="2" type="ORF">DFR35_1740</name>
</gene>
<keyword evidence="3" id="KW-1185">Reference proteome</keyword>
<name>A0A497XED9_9PROT</name>
<dbReference type="InterPro" id="IPR027417">
    <property type="entry name" value="P-loop_NTPase"/>
</dbReference>
<dbReference type="InterPro" id="IPR038726">
    <property type="entry name" value="PDDEXK_AddAB-type"/>
</dbReference>
<organism evidence="2 3">
    <name type="scientific">Sulfurisoma sediminicola</name>
    <dbReference type="NCBI Taxonomy" id="1381557"/>
    <lineage>
        <taxon>Bacteria</taxon>
        <taxon>Pseudomonadati</taxon>
        <taxon>Pseudomonadota</taxon>
        <taxon>Betaproteobacteria</taxon>
        <taxon>Nitrosomonadales</taxon>
        <taxon>Sterolibacteriaceae</taxon>
        <taxon>Sulfurisoma</taxon>
    </lineage>
</organism>
<feature type="domain" description="PD-(D/E)XK endonuclease-like" evidence="1">
    <location>
        <begin position="626"/>
        <end position="818"/>
    </location>
</feature>
<dbReference type="InterPro" id="IPR019925">
    <property type="entry name" value="DNA_repair_protein_predicted"/>
</dbReference>
<dbReference type="Gene3D" id="3.90.320.10">
    <property type="match status" value="1"/>
</dbReference>
<proteinExistence type="predicted"/>
<evidence type="ECO:0000313" key="3">
    <source>
        <dbReference type="Proteomes" id="UP000268908"/>
    </source>
</evidence>
<protein>
    <submittedName>
        <fullName evidence="2">Exodeoxyribonuclease-5</fullName>
    </submittedName>
</protein>
<accession>A0A497XED9</accession>
<dbReference type="OrthoDB" id="9761147at2"/>
<dbReference type="AlphaFoldDB" id="A0A497XED9"/>
<dbReference type="EMBL" id="RCCI01000005">
    <property type="protein sequence ID" value="RLJ65084.1"/>
    <property type="molecule type" value="Genomic_DNA"/>
</dbReference>
<dbReference type="Pfam" id="PF12705">
    <property type="entry name" value="PDDEXK_1"/>
    <property type="match status" value="1"/>
</dbReference>
<dbReference type="InterPro" id="IPR011604">
    <property type="entry name" value="PDDEXK-like_dom_sf"/>
</dbReference>